<dbReference type="RefSeq" id="WP_379073507.1">
    <property type="nucleotide sequence ID" value="NZ_JBHTJW010000001.1"/>
</dbReference>
<keyword evidence="3" id="KW-0732">Signal</keyword>
<dbReference type="Proteomes" id="UP001597106">
    <property type="component" value="Unassembled WGS sequence"/>
</dbReference>
<accession>A0ABW3GHF9</accession>
<protein>
    <recommendedName>
        <fullName evidence="6">DUF2946 domain-containing protein</fullName>
    </recommendedName>
</protein>
<feature type="region of interest" description="Disordered" evidence="1">
    <location>
        <begin position="120"/>
        <end position="145"/>
    </location>
</feature>
<name>A0ABW3GHF9_9PROT</name>
<feature type="signal peptide" evidence="3">
    <location>
        <begin position="1"/>
        <end position="29"/>
    </location>
</feature>
<keyword evidence="5" id="KW-1185">Reference proteome</keyword>
<keyword evidence="2" id="KW-0812">Transmembrane</keyword>
<reference evidence="5" key="1">
    <citation type="journal article" date="2019" name="Int. J. Syst. Evol. Microbiol.">
        <title>The Global Catalogue of Microorganisms (GCM) 10K type strain sequencing project: providing services to taxonomists for standard genome sequencing and annotation.</title>
        <authorList>
            <consortium name="The Broad Institute Genomics Platform"/>
            <consortium name="The Broad Institute Genome Sequencing Center for Infectious Disease"/>
            <person name="Wu L."/>
            <person name="Ma J."/>
        </authorList>
    </citation>
    <scope>NUCLEOTIDE SEQUENCE [LARGE SCALE GENOMIC DNA]</scope>
    <source>
        <strain evidence="5">CCUG 59685</strain>
    </source>
</reference>
<evidence type="ECO:0000313" key="4">
    <source>
        <dbReference type="EMBL" id="MFD0928475.1"/>
    </source>
</evidence>
<feature type="chain" id="PRO_5046990671" description="DUF2946 domain-containing protein" evidence="3">
    <location>
        <begin position="30"/>
        <end position="145"/>
    </location>
</feature>
<keyword evidence="2" id="KW-1133">Transmembrane helix</keyword>
<dbReference type="EMBL" id="JBHTJW010000001">
    <property type="protein sequence ID" value="MFD0928475.1"/>
    <property type="molecule type" value="Genomic_DNA"/>
</dbReference>
<evidence type="ECO:0000256" key="1">
    <source>
        <dbReference type="SAM" id="MobiDB-lite"/>
    </source>
</evidence>
<keyword evidence="2" id="KW-0472">Membrane</keyword>
<evidence type="ECO:0008006" key="6">
    <source>
        <dbReference type="Google" id="ProtNLM"/>
    </source>
</evidence>
<feature type="transmembrane region" description="Helical" evidence="2">
    <location>
        <begin position="92"/>
        <end position="113"/>
    </location>
</feature>
<proteinExistence type="predicted"/>
<evidence type="ECO:0000313" key="5">
    <source>
        <dbReference type="Proteomes" id="UP001597106"/>
    </source>
</evidence>
<evidence type="ECO:0000256" key="2">
    <source>
        <dbReference type="SAM" id="Phobius"/>
    </source>
</evidence>
<comment type="caution">
    <text evidence="4">The sequence shown here is derived from an EMBL/GenBank/DDBJ whole genome shotgun (WGS) entry which is preliminary data.</text>
</comment>
<evidence type="ECO:0000256" key="3">
    <source>
        <dbReference type="SAM" id="SignalP"/>
    </source>
</evidence>
<gene>
    <name evidence="4" type="ORF">ACFQ1T_01655</name>
</gene>
<organism evidence="4 5">
    <name type="scientific">Methylophilus glucosoxydans</name>
    <dbReference type="NCBI Taxonomy" id="752553"/>
    <lineage>
        <taxon>Bacteria</taxon>
        <taxon>Pseudomonadati</taxon>
        <taxon>Pseudomonadota</taxon>
        <taxon>Betaproteobacteria</taxon>
        <taxon>Nitrosomonadales</taxon>
        <taxon>Methylophilaceae</taxon>
        <taxon>Methylophilus</taxon>
    </lineage>
</organism>
<sequence length="145" mass="15944">MSTYRTWVLLLTLWFALLQTVAPLMHAHAAGDTAADDGPHMHMVDIPALHTQAEASKHPFHWHVHSNKSHGQIIGLGQAISESNPLSSLIDAYASFWLPAAILPALLLLAIALQRSEKPFERHRQERAPSSLTLACHAPRAPPYA</sequence>